<gene>
    <name evidence="3" type="ORF">GCM10011613_32130</name>
</gene>
<comment type="caution">
    <text evidence="3">The sequence shown here is derived from an EMBL/GenBank/DDBJ whole genome shotgun (WGS) entry which is preliminary data.</text>
</comment>
<comment type="similarity">
    <text evidence="1">Belongs to the metallo-dependent hydrolases superfamily.</text>
</comment>
<organism evidence="3 4">
    <name type="scientific">Cellvibrio zantedeschiae</name>
    <dbReference type="NCBI Taxonomy" id="1237077"/>
    <lineage>
        <taxon>Bacteria</taxon>
        <taxon>Pseudomonadati</taxon>
        <taxon>Pseudomonadota</taxon>
        <taxon>Gammaproteobacteria</taxon>
        <taxon>Cellvibrionales</taxon>
        <taxon>Cellvibrionaceae</taxon>
        <taxon>Cellvibrio</taxon>
    </lineage>
</organism>
<dbReference type="PANTHER" id="PTHR43569">
    <property type="entry name" value="AMIDOHYDROLASE"/>
    <property type="match status" value="1"/>
</dbReference>
<dbReference type="InterPro" id="IPR052350">
    <property type="entry name" value="Metallo-dep_Lactonases"/>
</dbReference>
<reference evidence="4" key="1">
    <citation type="journal article" date="2019" name="Int. J. Syst. Evol. Microbiol.">
        <title>The Global Catalogue of Microorganisms (GCM) 10K type strain sequencing project: providing services to taxonomists for standard genome sequencing and annotation.</title>
        <authorList>
            <consortium name="The Broad Institute Genomics Platform"/>
            <consortium name="The Broad Institute Genome Sequencing Center for Infectious Disease"/>
            <person name="Wu L."/>
            <person name="Ma J."/>
        </authorList>
    </citation>
    <scope>NUCLEOTIDE SEQUENCE [LARGE SCALE GENOMIC DNA]</scope>
    <source>
        <strain evidence="4">KCTC 32239</strain>
    </source>
</reference>
<dbReference type="SUPFAM" id="SSF51556">
    <property type="entry name" value="Metallo-dependent hydrolases"/>
    <property type="match status" value="1"/>
</dbReference>
<evidence type="ECO:0000313" key="4">
    <source>
        <dbReference type="Proteomes" id="UP000619761"/>
    </source>
</evidence>
<sequence>MKIPRVVDAHVHLWDLKHIRYPWLTPPFTSDGPNGSVEAIASDYLLENYFADAQNINVKKLVHIEAGANAEDALSETLWLQSLADKTGFPHAIVAHASLNDLAVESLLEVHCLNKNVRGIRHIINWHPNPALTYTPKNLLEDPVFKRGYKLLNKFGLSFDLQIYPNQMGQAYDLAKANPNVPVIINHMGMPVDKDKKQWQQGMSLLSSLPHVSVKVSGFGFIDRRWNFEGMKDLVTQTIDWFGTDRVMFASDFPTDKLFNSFKQAYDVYKQIVCELSVQEQDALFAANAERIYRI</sequence>
<proteinExistence type="inferred from homology"/>
<dbReference type="Proteomes" id="UP000619761">
    <property type="component" value="Unassembled WGS sequence"/>
</dbReference>
<protein>
    <recommendedName>
        <fullName evidence="2">Amidohydrolase-related domain-containing protein</fullName>
    </recommendedName>
</protein>
<dbReference type="PANTHER" id="PTHR43569:SF1">
    <property type="entry name" value="BLL3371 PROTEIN"/>
    <property type="match status" value="1"/>
</dbReference>
<dbReference type="InterPro" id="IPR032466">
    <property type="entry name" value="Metal_Hydrolase"/>
</dbReference>
<evidence type="ECO:0000259" key="2">
    <source>
        <dbReference type="Pfam" id="PF04909"/>
    </source>
</evidence>
<name>A0ABQ3BA60_9GAMM</name>
<dbReference type="RefSeq" id="WP_189420433.1">
    <property type="nucleotide sequence ID" value="NZ_BMYZ01000003.1"/>
</dbReference>
<dbReference type="Pfam" id="PF04909">
    <property type="entry name" value="Amidohydro_2"/>
    <property type="match status" value="1"/>
</dbReference>
<dbReference type="InterPro" id="IPR006680">
    <property type="entry name" value="Amidohydro-rel"/>
</dbReference>
<keyword evidence="4" id="KW-1185">Reference proteome</keyword>
<feature type="domain" description="Amidohydrolase-related" evidence="2">
    <location>
        <begin position="7"/>
        <end position="295"/>
    </location>
</feature>
<accession>A0ABQ3BA60</accession>
<dbReference type="Gene3D" id="3.20.20.140">
    <property type="entry name" value="Metal-dependent hydrolases"/>
    <property type="match status" value="1"/>
</dbReference>
<evidence type="ECO:0000256" key="1">
    <source>
        <dbReference type="ARBA" id="ARBA00038310"/>
    </source>
</evidence>
<evidence type="ECO:0000313" key="3">
    <source>
        <dbReference type="EMBL" id="GGY84692.1"/>
    </source>
</evidence>
<dbReference type="EMBL" id="BMYZ01000003">
    <property type="protein sequence ID" value="GGY84692.1"/>
    <property type="molecule type" value="Genomic_DNA"/>
</dbReference>